<proteinExistence type="predicted"/>
<dbReference type="Proteomes" id="UP000030665">
    <property type="component" value="Unassembled WGS sequence"/>
</dbReference>
<reference evidence="2" key="2">
    <citation type="submission" date="2014-03" db="EMBL/GenBank/DDBJ databases">
        <title>The whipworm genome and dual-species transcriptomics of an intimate host-pathogen interaction.</title>
        <authorList>
            <person name="Foth B.J."/>
            <person name="Tsai I.J."/>
            <person name="Reid A.J."/>
            <person name="Bancroft A.J."/>
            <person name="Nichol S."/>
            <person name="Tracey A."/>
            <person name="Holroyd N."/>
            <person name="Cotton J.A."/>
            <person name="Stanley E.J."/>
            <person name="Zarowiecki M."/>
            <person name="Liu J.Z."/>
            <person name="Huckvale T."/>
            <person name="Cooper P.J."/>
            <person name="Grencis R.K."/>
            <person name="Berriman M."/>
        </authorList>
    </citation>
    <scope>NUCLEOTIDE SEQUENCE [LARGE SCALE GENOMIC DNA]</scope>
</reference>
<evidence type="ECO:0000313" key="2">
    <source>
        <dbReference type="EMBL" id="CDW56159.1"/>
    </source>
</evidence>
<evidence type="ECO:0000256" key="1">
    <source>
        <dbReference type="SAM" id="SignalP"/>
    </source>
</evidence>
<protein>
    <submittedName>
        <fullName evidence="2">Uncharacterized protein</fullName>
    </submittedName>
</protein>
<feature type="signal peptide" evidence="1">
    <location>
        <begin position="1"/>
        <end position="22"/>
    </location>
</feature>
<dbReference type="AlphaFoldDB" id="A0A077Z8U7"/>
<dbReference type="EMBL" id="HG806013">
    <property type="protein sequence ID" value="CDW56159.1"/>
    <property type="molecule type" value="Genomic_DNA"/>
</dbReference>
<keyword evidence="1" id="KW-0732">Signal</keyword>
<dbReference type="OrthoDB" id="5914411at2759"/>
<gene>
    <name evidence="2" type="ORF">TTRE_0000443401</name>
</gene>
<organism evidence="2 3">
    <name type="scientific">Trichuris trichiura</name>
    <name type="common">Whipworm</name>
    <name type="synonym">Trichocephalus trichiurus</name>
    <dbReference type="NCBI Taxonomy" id="36087"/>
    <lineage>
        <taxon>Eukaryota</taxon>
        <taxon>Metazoa</taxon>
        <taxon>Ecdysozoa</taxon>
        <taxon>Nematoda</taxon>
        <taxon>Enoplea</taxon>
        <taxon>Dorylaimia</taxon>
        <taxon>Trichinellida</taxon>
        <taxon>Trichuridae</taxon>
        <taxon>Trichuris</taxon>
    </lineage>
</organism>
<accession>A0A077Z8U7</accession>
<name>A0A077Z8U7_TRITR</name>
<feature type="chain" id="PRO_5001728498" evidence="1">
    <location>
        <begin position="23"/>
        <end position="82"/>
    </location>
</feature>
<reference evidence="2" key="1">
    <citation type="submission" date="2014-01" db="EMBL/GenBank/DDBJ databases">
        <authorList>
            <person name="Aslett M."/>
        </authorList>
    </citation>
    <scope>NUCLEOTIDE SEQUENCE</scope>
</reference>
<sequence>MNGKVTACLAVICALQLLAIQANPVYDGELSQAERENLEALMDRANRRYLSRLVGGNYIKRGNAELVNGLLGMRYGDLMRAG</sequence>
<keyword evidence="3" id="KW-1185">Reference proteome</keyword>
<evidence type="ECO:0000313" key="3">
    <source>
        <dbReference type="Proteomes" id="UP000030665"/>
    </source>
</evidence>